<dbReference type="GeneID" id="3875348"/>
<feature type="region of interest" description="Disordered" evidence="1">
    <location>
        <begin position="18"/>
        <end position="55"/>
    </location>
</feature>
<organism evidence="2 3">
    <name type="scientific">Neurospora crassa (strain ATCC 24698 / 74-OR23-1A / CBS 708.71 / DSM 1257 / FGSC 987)</name>
    <dbReference type="NCBI Taxonomy" id="367110"/>
    <lineage>
        <taxon>Eukaryota</taxon>
        <taxon>Fungi</taxon>
        <taxon>Dikarya</taxon>
        <taxon>Ascomycota</taxon>
        <taxon>Pezizomycotina</taxon>
        <taxon>Sordariomycetes</taxon>
        <taxon>Sordariomycetidae</taxon>
        <taxon>Sordariales</taxon>
        <taxon>Sordariaceae</taxon>
        <taxon>Neurospora</taxon>
    </lineage>
</organism>
<protein>
    <submittedName>
        <fullName evidence="2">Uncharacterized protein</fullName>
    </submittedName>
</protein>
<evidence type="ECO:0000313" key="3">
    <source>
        <dbReference type="Proteomes" id="UP000001805"/>
    </source>
</evidence>
<name>Q7S3B6_NEUCR</name>
<gene>
    <name evidence="2" type="ORF">NCU04658</name>
</gene>
<dbReference type="EMBL" id="CM002240">
    <property type="protein sequence ID" value="EAA29965.1"/>
    <property type="molecule type" value="Genomic_DNA"/>
</dbReference>
<dbReference type="Proteomes" id="UP000001805">
    <property type="component" value="Chromosome 2, Linkage Group V"/>
</dbReference>
<dbReference type="VEuPathDB" id="FungiDB:NCU04658"/>
<dbReference type="HOGENOM" id="CLU_2062104_0_0_1"/>
<evidence type="ECO:0000256" key="1">
    <source>
        <dbReference type="SAM" id="MobiDB-lite"/>
    </source>
</evidence>
<accession>Q7S3B6</accession>
<reference evidence="2 3" key="1">
    <citation type="journal article" date="2003" name="Nature">
        <title>The genome sequence of the filamentous fungus Neurospora crassa.</title>
        <authorList>
            <person name="Galagan J.E."/>
            <person name="Calvo S.E."/>
            <person name="Borkovich K.A."/>
            <person name="Selker E.U."/>
            <person name="Read N.D."/>
            <person name="Jaffe D."/>
            <person name="FitzHugh W."/>
            <person name="Ma L.J."/>
            <person name="Smirnov S."/>
            <person name="Purcell S."/>
            <person name="Rehman B."/>
            <person name="Elkins T."/>
            <person name="Engels R."/>
            <person name="Wang S."/>
            <person name="Nielsen C.B."/>
            <person name="Butler J."/>
            <person name="Endrizzi M."/>
            <person name="Qui D."/>
            <person name="Ianakiev P."/>
            <person name="Bell-Pedersen D."/>
            <person name="Nelson M.A."/>
            <person name="Werner-Washburne M."/>
            <person name="Selitrennikoff C.P."/>
            <person name="Kinsey J.A."/>
            <person name="Braun E.L."/>
            <person name="Zelter A."/>
            <person name="Schulte U."/>
            <person name="Kothe G.O."/>
            <person name="Jedd G."/>
            <person name="Mewes W."/>
            <person name="Staben C."/>
            <person name="Marcotte E."/>
            <person name="Greenberg D."/>
            <person name="Roy A."/>
            <person name="Foley K."/>
            <person name="Naylor J."/>
            <person name="Stange-Thomann N."/>
            <person name="Barrett R."/>
            <person name="Gnerre S."/>
            <person name="Kamal M."/>
            <person name="Kamvysselis M."/>
            <person name="Mauceli E."/>
            <person name="Bielke C."/>
            <person name="Rudd S."/>
            <person name="Frishman D."/>
            <person name="Krystofova S."/>
            <person name="Rasmussen C."/>
            <person name="Metzenberg R.L."/>
            <person name="Perkins D.D."/>
            <person name="Kroken S."/>
            <person name="Cogoni C."/>
            <person name="Macino G."/>
            <person name="Catcheside D."/>
            <person name="Li W."/>
            <person name="Pratt R.J."/>
            <person name="Osmani S.A."/>
            <person name="DeSouza C.P."/>
            <person name="Glass L."/>
            <person name="Orbach M.J."/>
            <person name="Berglund J.A."/>
            <person name="Voelker R."/>
            <person name="Yarden O."/>
            <person name="Plamann M."/>
            <person name="Seiler S."/>
            <person name="Dunlap J."/>
            <person name="Radford A."/>
            <person name="Aramayo R."/>
            <person name="Natvig D.O."/>
            <person name="Alex L.A."/>
            <person name="Mannhaupt G."/>
            <person name="Ebbole D.J."/>
            <person name="Freitag M."/>
            <person name="Paulsen I."/>
            <person name="Sachs M.S."/>
            <person name="Lander E.S."/>
            <person name="Nusbaum C."/>
            <person name="Birren B."/>
        </authorList>
    </citation>
    <scope>NUCLEOTIDE SEQUENCE [LARGE SCALE GENOMIC DNA]</scope>
    <source>
        <strain evidence="3">ATCC 24698 / 74-OR23-1A / CBS 708.71 / DSM 1257 / FGSC 987</strain>
    </source>
</reference>
<dbReference type="AlphaFoldDB" id="Q7S3B6"/>
<dbReference type="KEGG" id="ncr:NCU04658"/>
<proteinExistence type="predicted"/>
<dbReference type="RefSeq" id="XP_959201.1">
    <property type="nucleotide sequence ID" value="XM_954108.2"/>
</dbReference>
<keyword evidence="3" id="KW-1185">Reference proteome</keyword>
<dbReference type="InParanoid" id="Q7S3B6"/>
<evidence type="ECO:0000313" key="2">
    <source>
        <dbReference type="EMBL" id="EAA29965.1"/>
    </source>
</evidence>
<dbReference type="PaxDb" id="5141-EFNCRP00000005929"/>
<sequence>MIRAQRGARTCSFFKGSHASAESGEDEPLFSPGMMPVLPTSSHRQDTTPLVGWEQSRRPFHQVTVDADHKARGRFYQRTCISFSGFPCLLTLAYSQLRYVGNPGGCWSRKNGSHHGTGL</sequence>